<name>K2PHN6_9HYPH</name>
<proteinExistence type="predicted"/>
<dbReference type="eggNOG" id="ENOG5032H9C">
    <property type="taxonomic scope" value="Bacteria"/>
</dbReference>
<accession>K2PHN6</accession>
<evidence type="ECO:0000256" key="1">
    <source>
        <dbReference type="SAM" id="MobiDB-lite"/>
    </source>
</evidence>
<dbReference type="RefSeq" id="WP_009452173.1">
    <property type="nucleotide sequence ID" value="NZ_AMSI01000016.1"/>
</dbReference>
<protein>
    <submittedName>
        <fullName evidence="2">Uncharacterized protein</fullName>
    </submittedName>
</protein>
<dbReference type="Proteomes" id="UP000007374">
    <property type="component" value="Unassembled WGS sequence"/>
</dbReference>
<evidence type="ECO:0000313" key="3">
    <source>
        <dbReference type="Proteomes" id="UP000007374"/>
    </source>
</evidence>
<gene>
    <name evidence="2" type="ORF">NA8A_19800</name>
</gene>
<dbReference type="OrthoDB" id="8030827at2"/>
<evidence type="ECO:0000313" key="2">
    <source>
        <dbReference type="EMBL" id="EKF40627.1"/>
    </source>
</evidence>
<organism evidence="2 3">
    <name type="scientific">Nitratireductor indicus C115</name>
    <dbReference type="NCBI Taxonomy" id="1231190"/>
    <lineage>
        <taxon>Bacteria</taxon>
        <taxon>Pseudomonadati</taxon>
        <taxon>Pseudomonadota</taxon>
        <taxon>Alphaproteobacteria</taxon>
        <taxon>Hyphomicrobiales</taxon>
        <taxon>Phyllobacteriaceae</taxon>
        <taxon>Nitratireductor</taxon>
    </lineage>
</organism>
<sequence>MVEAVSSSLVALRALFEGAPATLALLARAARRSEASLRKLSDKQGWAPPRQMGGADMDRRLMQLSDRLIGELEKAGSEGERSGVYDKARIDALSAMLRMVEKIGETARGPERAGEEQTKSDEEMAAALERIDARILGLAHELARELAKDLVEGMGRSEPAASPGAVDR</sequence>
<dbReference type="STRING" id="721133.SAMN05216176_103419"/>
<feature type="region of interest" description="Disordered" evidence="1">
    <location>
        <begin position="37"/>
        <end position="57"/>
    </location>
</feature>
<reference evidence="2 3" key="1">
    <citation type="journal article" date="2012" name="J. Bacteriol.">
        <title>Genome Sequence of Nitratireductor indicus Type Strain C115.</title>
        <authorList>
            <person name="Lai Q."/>
            <person name="Li G."/>
            <person name="Yu Z."/>
            <person name="Shao Z."/>
        </authorList>
    </citation>
    <scope>NUCLEOTIDE SEQUENCE [LARGE SCALE GENOMIC DNA]</scope>
    <source>
        <strain evidence="2 3">C115</strain>
    </source>
</reference>
<dbReference type="EMBL" id="AMSI01000016">
    <property type="protein sequence ID" value="EKF40627.1"/>
    <property type="molecule type" value="Genomic_DNA"/>
</dbReference>
<comment type="caution">
    <text evidence="2">The sequence shown here is derived from an EMBL/GenBank/DDBJ whole genome shotgun (WGS) entry which is preliminary data.</text>
</comment>
<keyword evidence="3" id="KW-1185">Reference proteome</keyword>
<dbReference type="PATRIC" id="fig|1231190.3.peg.4091"/>
<dbReference type="AlphaFoldDB" id="K2PHN6"/>